<accession>A0A4Y2Q1M2</accession>
<evidence type="ECO:0000256" key="1">
    <source>
        <dbReference type="SAM" id="MobiDB-lite"/>
    </source>
</evidence>
<feature type="region of interest" description="Disordered" evidence="1">
    <location>
        <begin position="1"/>
        <end position="49"/>
    </location>
</feature>
<feature type="compositionally biased region" description="Polar residues" evidence="1">
    <location>
        <begin position="19"/>
        <end position="42"/>
    </location>
</feature>
<sequence length="93" mass="10014">MDGKEPRIQAGLQDKTGRLYSQDSKNRNRGSASMQVVQGGTRSENRDNGAAFTPWVALPGEYTPDVHRPLLPVPPPTGLTGPCAVQSFLLGPR</sequence>
<dbReference type="AlphaFoldDB" id="A0A4Y2Q1M2"/>
<evidence type="ECO:0000313" key="2">
    <source>
        <dbReference type="EMBL" id="GBN58048.1"/>
    </source>
</evidence>
<proteinExistence type="predicted"/>
<organism evidence="2 3">
    <name type="scientific">Araneus ventricosus</name>
    <name type="common">Orbweaver spider</name>
    <name type="synonym">Epeira ventricosa</name>
    <dbReference type="NCBI Taxonomy" id="182803"/>
    <lineage>
        <taxon>Eukaryota</taxon>
        <taxon>Metazoa</taxon>
        <taxon>Ecdysozoa</taxon>
        <taxon>Arthropoda</taxon>
        <taxon>Chelicerata</taxon>
        <taxon>Arachnida</taxon>
        <taxon>Araneae</taxon>
        <taxon>Araneomorphae</taxon>
        <taxon>Entelegynae</taxon>
        <taxon>Araneoidea</taxon>
        <taxon>Araneidae</taxon>
        <taxon>Araneus</taxon>
    </lineage>
</organism>
<name>A0A4Y2Q1M2_ARAVE</name>
<gene>
    <name evidence="2" type="ORF">AVEN_79735_1</name>
</gene>
<comment type="caution">
    <text evidence="2">The sequence shown here is derived from an EMBL/GenBank/DDBJ whole genome shotgun (WGS) entry which is preliminary data.</text>
</comment>
<dbReference type="EMBL" id="BGPR01012859">
    <property type="protein sequence ID" value="GBN58048.1"/>
    <property type="molecule type" value="Genomic_DNA"/>
</dbReference>
<dbReference type="Proteomes" id="UP000499080">
    <property type="component" value="Unassembled WGS sequence"/>
</dbReference>
<protein>
    <submittedName>
        <fullName evidence="2">Uncharacterized protein</fullName>
    </submittedName>
</protein>
<evidence type="ECO:0000313" key="3">
    <source>
        <dbReference type="Proteomes" id="UP000499080"/>
    </source>
</evidence>
<keyword evidence="3" id="KW-1185">Reference proteome</keyword>
<reference evidence="2 3" key="1">
    <citation type="journal article" date="2019" name="Sci. Rep.">
        <title>Orb-weaving spider Araneus ventricosus genome elucidates the spidroin gene catalogue.</title>
        <authorList>
            <person name="Kono N."/>
            <person name="Nakamura H."/>
            <person name="Ohtoshi R."/>
            <person name="Moran D.A.P."/>
            <person name="Shinohara A."/>
            <person name="Yoshida Y."/>
            <person name="Fujiwara M."/>
            <person name="Mori M."/>
            <person name="Tomita M."/>
            <person name="Arakawa K."/>
        </authorList>
    </citation>
    <scope>NUCLEOTIDE SEQUENCE [LARGE SCALE GENOMIC DNA]</scope>
</reference>